<reference evidence="2 3" key="1">
    <citation type="journal article" date="2004" name="Proc. Natl. Acad. Sci. U.S.A.">
        <title>Structural flexibility in the Burkholderia mallei genome.</title>
        <authorList>
            <person name="Nierman W.C."/>
            <person name="DeShazer D."/>
            <person name="Kim H.S."/>
            <person name="Tettelin H."/>
            <person name="Nelson K.E."/>
            <person name="Feldblyum T."/>
            <person name="Ulrich R.L."/>
            <person name="Ronning C.M."/>
            <person name="Brinkac L.M."/>
            <person name="Daugherty S.C."/>
            <person name="Davidsen T.D."/>
            <person name="Deboy R.T."/>
            <person name="Dimitrov G."/>
            <person name="Dodson R.J."/>
            <person name="Durkin A.S."/>
            <person name="Gwinn M.L."/>
            <person name="Haft D.H."/>
            <person name="Khouri H."/>
            <person name="Kolonay J.F."/>
            <person name="Madupu R."/>
            <person name="Mohammoud Y."/>
            <person name="Nelson W.C."/>
            <person name="Radune D."/>
            <person name="Romero C.M."/>
            <person name="Sarria S."/>
            <person name="Selengut J."/>
            <person name="Shamblin C."/>
            <person name="Sullivan S.A."/>
            <person name="White O."/>
            <person name="Yu Y."/>
            <person name="Zafar N."/>
            <person name="Zhou L."/>
            <person name="Fraser C.M."/>
        </authorList>
    </citation>
    <scope>NUCLEOTIDE SEQUENCE [LARGE SCALE GENOMIC DNA]</scope>
    <source>
        <strain evidence="2 3">ATCC 23344</strain>
    </source>
</reference>
<proteinExistence type="predicted"/>
<feature type="compositionally biased region" description="Basic and acidic residues" evidence="1">
    <location>
        <begin position="13"/>
        <end position="22"/>
    </location>
</feature>
<dbReference type="HOGENOM" id="CLU_220221_0_0_4"/>
<dbReference type="Proteomes" id="UP000006693">
    <property type="component" value="Chromosome 2"/>
</dbReference>
<evidence type="ECO:0000256" key="1">
    <source>
        <dbReference type="SAM" id="MobiDB-lite"/>
    </source>
</evidence>
<dbReference type="EMBL" id="CP000011">
    <property type="protein sequence ID" value="AAU46153.1"/>
    <property type="molecule type" value="Genomic_DNA"/>
</dbReference>
<name>A0A0H2WBJ3_BURMA</name>
<feature type="region of interest" description="Disordered" evidence="1">
    <location>
        <begin position="1"/>
        <end position="31"/>
    </location>
</feature>
<dbReference type="KEGG" id="bma:BMAA0326"/>
<keyword evidence="3" id="KW-1185">Reference proteome</keyword>
<gene>
    <name evidence="2" type="ordered locus">BMAA0326</name>
</gene>
<sequence>MRRATFAEILSDPDSRRADTEKTGCSPSFFV</sequence>
<protein>
    <submittedName>
        <fullName evidence="2">Uncharacterized protein</fullName>
    </submittedName>
</protein>
<dbReference type="AlphaFoldDB" id="A0A0H2WBJ3"/>
<accession>A0A0H2WBJ3</accession>
<evidence type="ECO:0000313" key="3">
    <source>
        <dbReference type="Proteomes" id="UP000006693"/>
    </source>
</evidence>
<organism evidence="2 3">
    <name type="scientific">Burkholderia mallei (strain ATCC 23344)</name>
    <dbReference type="NCBI Taxonomy" id="243160"/>
    <lineage>
        <taxon>Bacteria</taxon>
        <taxon>Pseudomonadati</taxon>
        <taxon>Pseudomonadota</taxon>
        <taxon>Betaproteobacteria</taxon>
        <taxon>Burkholderiales</taxon>
        <taxon>Burkholderiaceae</taxon>
        <taxon>Burkholderia</taxon>
        <taxon>pseudomallei group</taxon>
    </lineage>
</organism>
<evidence type="ECO:0000313" key="2">
    <source>
        <dbReference type="EMBL" id="AAU46153.1"/>
    </source>
</evidence>